<dbReference type="OrthoDB" id="7869153at2"/>
<sequence length="106" mass="12175">MISAIIDPAGKSNEVHISGSAFLKYNLNKVIILKFGNMKKRMIVKVNPTLKEDIVKLPKKLSKFISIPSLPFDCYLRKDILHLGPVIGFMPKPFFYSNPYKMMLRF</sequence>
<proteinExistence type="predicted"/>
<dbReference type="AlphaFoldDB" id="A0A3M7TME6"/>
<protein>
    <submittedName>
        <fullName evidence="1">Uncharacterized protein</fullName>
    </submittedName>
</protein>
<evidence type="ECO:0000313" key="1">
    <source>
        <dbReference type="EMBL" id="RNA66715.1"/>
    </source>
</evidence>
<dbReference type="Proteomes" id="UP000278746">
    <property type="component" value="Unassembled WGS sequence"/>
</dbReference>
<name>A0A3M7TME6_9BACI</name>
<comment type="caution">
    <text evidence="1">The sequence shown here is derived from an EMBL/GenBank/DDBJ whole genome shotgun (WGS) entry which is preliminary data.</text>
</comment>
<evidence type="ECO:0000313" key="2">
    <source>
        <dbReference type="Proteomes" id="UP000278746"/>
    </source>
</evidence>
<reference evidence="1 2" key="1">
    <citation type="submission" date="2018-10" db="EMBL/GenBank/DDBJ databases">
        <title>Bacillus Keqinensis sp. nov., a moderately halophilic bacterium isolated from a saline-alkaline lake.</title>
        <authorList>
            <person name="Wang H."/>
        </authorList>
    </citation>
    <scope>NUCLEOTIDE SEQUENCE [LARGE SCALE GENOMIC DNA]</scope>
    <source>
        <strain evidence="1 2">KQ-3</strain>
    </source>
</reference>
<dbReference type="EMBL" id="RHIB01000003">
    <property type="protein sequence ID" value="RNA66715.1"/>
    <property type="molecule type" value="Genomic_DNA"/>
</dbReference>
<keyword evidence="2" id="KW-1185">Reference proteome</keyword>
<organism evidence="1 2">
    <name type="scientific">Alteribacter keqinensis</name>
    <dbReference type="NCBI Taxonomy" id="2483800"/>
    <lineage>
        <taxon>Bacteria</taxon>
        <taxon>Bacillati</taxon>
        <taxon>Bacillota</taxon>
        <taxon>Bacilli</taxon>
        <taxon>Bacillales</taxon>
        <taxon>Bacillaceae</taxon>
        <taxon>Alteribacter</taxon>
    </lineage>
</organism>
<dbReference type="RefSeq" id="WP_122900435.1">
    <property type="nucleotide sequence ID" value="NZ_RHIB01000003.1"/>
</dbReference>
<accession>A0A3M7TME6</accession>
<gene>
    <name evidence="1" type="ORF">EBO34_15990</name>
</gene>